<feature type="transmembrane region" description="Helical" evidence="1">
    <location>
        <begin position="107"/>
        <end position="130"/>
    </location>
</feature>
<dbReference type="RefSeq" id="WP_149301051.1">
    <property type="nucleotide sequence ID" value="NZ_VTWH01000003.1"/>
</dbReference>
<protein>
    <submittedName>
        <fullName evidence="3">Tripartite tricarboxylate transporter permease</fullName>
    </submittedName>
</protein>
<dbReference type="Proteomes" id="UP000324738">
    <property type="component" value="Unassembled WGS sequence"/>
</dbReference>
<dbReference type="Pfam" id="PF01970">
    <property type="entry name" value="TctA"/>
    <property type="match status" value="1"/>
</dbReference>
<dbReference type="InterPro" id="IPR002823">
    <property type="entry name" value="DUF112_TM"/>
</dbReference>
<name>A0A5B0DSI3_9HYPH</name>
<feature type="transmembrane region" description="Helical" evidence="1">
    <location>
        <begin position="167"/>
        <end position="184"/>
    </location>
</feature>
<dbReference type="OrthoDB" id="9806425at2"/>
<feature type="transmembrane region" description="Helical" evidence="1">
    <location>
        <begin position="257"/>
        <end position="279"/>
    </location>
</feature>
<feature type="transmembrane region" description="Helical" evidence="1">
    <location>
        <begin position="387"/>
        <end position="404"/>
    </location>
</feature>
<evidence type="ECO:0000313" key="4">
    <source>
        <dbReference type="Proteomes" id="UP000324738"/>
    </source>
</evidence>
<sequence>MLDGLILGFQVALSVDNLLYCLLGVTLGTLIGVLPGVGPLVTIALLLPLTFGLSPEAALIMLAGIYYGASYGGSTTAILVNLPGESSSVVTCLDGYQMARNGRAGPALAIAALGSFVAGCIGTLAIALFAPMLGRAALSFGAAEYTSLIIMALVATAILVHGALVKGLLMALLGILIGLIGMDLNSGTLRYTFGMTSLMDGIDFVVVAVGMFAFSEIVTQLWNARSEIPVATKVASLMPSRAELKASAMPIMRGTGVGMFFGILPGIGTTISSFASYMLEQRVAKDPSRFGKGAIEGVAGPESANNAAAQVSFIPTLTLGVPGSATMALMLGALMLQGITPGPNMITERPALFWGLVASMWIGNVLLVVLNLPLIRVWVALLKVPYAWLYPIILSLACFGIYSLSNSSFDVLLGALFGLFGYLAIKIDCSPAPFILGLVLGPMLEENVRRALLISHGDASTFVSSPISATFLGATLLLLVLMILPAIRKRHQKLDLELE</sequence>
<feature type="transmembrane region" description="Helical" evidence="1">
    <location>
        <begin position="461"/>
        <end position="484"/>
    </location>
</feature>
<proteinExistence type="predicted"/>
<dbReference type="PANTHER" id="PTHR35342">
    <property type="entry name" value="TRICARBOXYLIC TRANSPORT PROTEIN"/>
    <property type="match status" value="1"/>
</dbReference>
<feature type="domain" description="DUF112" evidence="2">
    <location>
        <begin position="18"/>
        <end position="436"/>
    </location>
</feature>
<keyword evidence="1" id="KW-1133">Transmembrane helix</keyword>
<organism evidence="3 4">
    <name type="scientific">Aureimonas fodinaquatilis</name>
    <dbReference type="NCBI Taxonomy" id="2565783"/>
    <lineage>
        <taxon>Bacteria</taxon>
        <taxon>Pseudomonadati</taxon>
        <taxon>Pseudomonadota</taxon>
        <taxon>Alphaproteobacteria</taxon>
        <taxon>Hyphomicrobiales</taxon>
        <taxon>Aurantimonadaceae</taxon>
        <taxon>Aureimonas</taxon>
    </lineage>
</organism>
<gene>
    <name evidence="3" type="ORF">FPY71_14735</name>
</gene>
<dbReference type="AlphaFoldDB" id="A0A5B0DSI3"/>
<reference evidence="3 4" key="1">
    <citation type="submission" date="2019-08" db="EMBL/GenBank/DDBJ databases">
        <title>Aureimonas fodiniaquatilis sp. nov., isolated from a coal mine wastewater.</title>
        <authorList>
            <person name="Kim W."/>
        </authorList>
    </citation>
    <scope>NUCLEOTIDE SEQUENCE [LARGE SCALE GENOMIC DNA]</scope>
    <source>
        <strain evidence="3 4">CAU 1482</strain>
    </source>
</reference>
<feature type="transmembrane region" description="Helical" evidence="1">
    <location>
        <begin position="319"/>
        <end position="339"/>
    </location>
</feature>
<feature type="transmembrane region" description="Helical" evidence="1">
    <location>
        <begin position="136"/>
        <end position="160"/>
    </location>
</feature>
<keyword evidence="1" id="KW-0812">Transmembrane</keyword>
<evidence type="ECO:0000256" key="1">
    <source>
        <dbReference type="SAM" id="Phobius"/>
    </source>
</evidence>
<dbReference type="EMBL" id="VTWH01000003">
    <property type="protein sequence ID" value="KAA0969767.1"/>
    <property type="molecule type" value="Genomic_DNA"/>
</dbReference>
<feature type="transmembrane region" description="Helical" evidence="1">
    <location>
        <begin position="411"/>
        <end position="441"/>
    </location>
</feature>
<keyword evidence="1" id="KW-0472">Membrane</keyword>
<dbReference type="PANTHER" id="PTHR35342:SF5">
    <property type="entry name" value="TRICARBOXYLIC TRANSPORT PROTEIN"/>
    <property type="match status" value="1"/>
</dbReference>
<comment type="caution">
    <text evidence="3">The sequence shown here is derived from an EMBL/GenBank/DDBJ whole genome shotgun (WGS) entry which is preliminary data.</text>
</comment>
<accession>A0A5B0DSI3</accession>
<feature type="transmembrane region" description="Helical" evidence="1">
    <location>
        <begin position="351"/>
        <end position="375"/>
    </location>
</feature>
<evidence type="ECO:0000313" key="3">
    <source>
        <dbReference type="EMBL" id="KAA0969767.1"/>
    </source>
</evidence>
<keyword evidence="4" id="KW-1185">Reference proteome</keyword>
<evidence type="ECO:0000259" key="2">
    <source>
        <dbReference type="Pfam" id="PF01970"/>
    </source>
</evidence>
<feature type="transmembrane region" description="Helical" evidence="1">
    <location>
        <begin position="204"/>
        <end position="223"/>
    </location>
</feature>